<dbReference type="InterPro" id="IPR002110">
    <property type="entry name" value="Ankyrin_rpt"/>
</dbReference>
<dbReference type="EMBL" id="CAXLJM020000033">
    <property type="protein sequence ID" value="CAL8100952.1"/>
    <property type="molecule type" value="Genomic_DNA"/>
</dbReference>
<keyword evidence="2 3" id="KW-0040">ANK repeat</keyword>
<accession>A0ABP1QFB3</accession>
<feature type="repeat" description="ANK" evidence="3">
    <location>
        <begin position="195"/>
        <end position="227"/>
    </location>
</feature>
<dbReference type="SUPFAM" id="SSF48403">
    <property type="entry name" value="Ankyrin repeat"/>
    <property type="match status" value="1"/>
</dbReference>
<sequence>MGLSEDKCIAEHSAAYFRFVQKNQTLELREIVKLLKTTSKYQDSNVVNCLSLKKSGDTALHLCAINGYLDMMRYLVEEENANLEKINLEGKTALHDAAQFSQLEIVEYLLSKGANVNVVKRADWTPLMLACTKQNISVIQALVRSGADFNFINKDGWTCLHIAAREGNTDIISYLLESCKDGKLRKTLQERKSRNGRKPVHTAVMHGHLEVLKLLVAGCSSLELNEEDNCGTTPLMEACRFGFMEIIEYLIVEVGIDPQAVNKNGVGLLHVAAEANQGDVIKVLVNKYQVDINAASEQLLMTPLHWAAREGNLSAVKVLAQLKADTAIRDMKGRTPADLAEQLKKTDIIEFYNNYQIENKLL</sequence>
<dbReference type="PANTHER" id="PTHR24166">
    <property type="entry name" value="ROLLING PEBBLES, ISOFORM B"/>
    <property type="match status" value="1"/>
</dbReference>
<feature type="repeat" description="ANK" evidence="3">
    <location>
        <begin position="155"/>
        <end position="187"/>
    </location>
</feature>
<evidence type="ECO:0008006" key="6">
    <source>
        <dbReference type="Google" id="ProtNLM"/>
    </source>
</evidence>
<dbReference type="SMART" id="SM00248">
    <property type="entry name" value="ANK"/>
    <property type="match status" value="8"/>
</dbReference>
<protein>
    <recommendedName>
        <fullName evidence="6">Ankyrin repeat domain-containing protein 16</fullName>
    </recommendedName>
</protein>
<dbReference type="PROSITE" id="PS50088">
    <property type="entry name" value="ANK_REPEAT"/>
    <property type="match status" value="6"/>
</dbReference>
<organism evidence="4 5">
    <name type="scientific">Orchesella dallaii</name>
    <dbReference type="NCBI Taxonomy" id="48710"/>
    <lineage>
        <taxon>Eukaryota</taxon>
        <taxon>Metazoa</taxon>
        <taxon>Ecdysozoa</taxon>
        <taxon>Arthropoda</taxon>
        <taxon>Hexapoda</taxon>
        <taxon>Collembola</taxon>
        <taxon>Entomobryomorpha</taxon>
        <taxon>Entomobryoidea</taxon>
        <taxon>Orchesellidae</taxon>
        <taxon>Orchesellinae</taxon>
        <taxon>Orchesella</taxon>
    </lineage>
</organism>
<feature type="repeat" description="ANK" evidence="3">
    <location>
        <begin position="122"/>
        <end position="154"/>
    </location>
</feature>
<comment type="caution">
    <text evidence="4">The sequence shown here is derived from an EMBL/GenBank/DDBJ whole genome shotgun (WGS) entry which is preliminary data.</text>
</comment>
<feature type="repeat" description="ANK" evidence="3">
    <location>
        <begin position="89"/>
        <end position="121"/>
    </location>
</feature>
<dbReference type="PRINTS" id="PR01415">
    <property type="entry name" value="ANKYRIN"/>
</dbReference>
<feature type="repeat" description="ANK" evidence="3">
    <location>
        <begin position="299"/>
        <end position="331"/>
    </location>
</feature>
<dbReference type="PROSITE" id="PS50297">
    <property type="entry name" value="ANK_REP_REGION"/>
    <property type="match status" value="6"/>
</dbReference>
<dbReference type="Proteomes" id="UP001642540">
    <property type="component" value="Unassembled WGS sequence"/>
</dbReference>
<reference evidence="4 5" key="1">
    <citation type="submission" date="2024-08" db="EMBL/GenBank/DDBJ databases">
        <authorList>
            <person name="Cucini C."/>
            <person name="Frati F."/>
        </authorList>
    </citation>
    <scope>NUCLEOTIDE SEQUENCE [LARGE SCALE GENOMIC DNA]</scope>
</reference>
<evidence type="ECO:0000313" key="4">
    <source>
        <dbReference type="EMBL" id="CAL8100952.1"/>
    </source>
</evidence>
<gene>
    <name evidence="4" type="ORF">ODALV1_LOCUS10685</name>
</gene>
<keyword evidence="1" id="KW-0677">Repeat</keyword>
<name>A0ABP1QFB3_9HEXA</name>
<evidence type="ECO:0000313" key="5">
    <source>
        <dbReference type="Proteomes" id="UP001642540"/>
    </source>
</evidence>
<evidence type="ECO:0000256" key="3">
    <source>
        <dbReference type="PROSITE-ProRule" id="PRU00023"/>
    </source>
</evidence>
<dbReference type="Gene3D" id="1.25.40.20">
    <property type="entry name" value="Ankyrin repeat-containing domain"/>
    <property type="match status" value="3"/>
</dbReference>
<feature type="repeat" description="ANK" evidence="3">
    <location>
        <begin position="55"/>
        <end position="77"/>
    </location>
</feature>
<dbReference type="Pfam" id="PF12796">
    <property type="entry name" value="Ank_2"/>
    <property type="match status" value="4"/>
</dbReference>
<dbReference type="InterPro" id="IPR036770">
    <property type="entry name" value="Ankyrin_rpt-contain_sf"/>
</dbReference>
<proteinExistence type="predicted"/>
<evidence type="ECO:0000256" key="2">
    <source>
        <dbReference type="ARBA" id="ARBA00023043"/>
    </source>
</evidence>
<evidence type="ECO:0000256" key="1">
    <source>
        <dbReference type="ARBA" id="ARBA00022737"/>
    </source>
</evidence>
<dbReference type="InterPro" id="IPR050889">
    <property type="entry name" value="Dendritic_Spine_Reg/Scaffold"/>
</dbReference>
<dbReference type="PANTHER" id="PTHR24166:SF48">
    <property type="entry name" value="PROTEIN VAPYRIN"/>
    <property type="match status" value="1"/>
</dbReference>
<keyword evidence="5" id="KW-1185">Reference proteome</keyword>